<accession>A0A318EJK4</accession>
<dbReference type="RefSeq" id="WP_110291928.1">
    <property type="nucleotide sequence ID" value="NZ_QICS01000017.1"/>
</dbReference>
<dbReference type="Proteomes" id="UP000247523">
    <property type="component" value="Unassembled WGS sequence"/>
</dbReference>
<comment type="caution">
    <text evidence="1">The sequence shown here is derived from an EMBL/GenBank/DDBJ whole genome shotgun (WGS) entry which is preliminary data.</text>
</comment>
<evidence type="ECO:0000313" key="1">
    <source>
        <dbReference type="EMBL" id="PXV85415.1"/>
    </source>
</evidence>
<gene>
    <name evidence="1" type="ORF">C8E03_11751</name>
</gene>
<dbReference type="EMBL" id="QICS01000017">
    <property type="protein sequence ID" value="PXV85415.1"/>
    <property type="molecule type" value="Genomic_DNA"/>
</dbReference>
<proteinExistence type="predicted"/>
<evidence type="ECO:0000313" key="2">
    <source>
        <dbReference type="Proteomes" id="UP000247523"/>
    </source>
</evidence>
<dbReference type="AlphaFoldDB" id="A0A318EJK4"/>
<sequence>MARELNLKAVIVENGVERDLFAMDEKERKEIGTQLAINFFKSLGCEVRRKPVLNEQEKSDKNELNESRDNK</sequence>
<name>A0A318EJK4_9FIRM</name>
<organism evidence="1 2">
    <name type="scientific">Lachnotalea glycerini</name>
    <dbReference type="NCBI Taxonomy" id="1763509"/>
    <lineage>
        <taxon>Bacteria</taxon>
        <taxon>Bacillati</taxon>
        <taxon>Bacillota</taxon>
        <taxon>Clostridia</taxon>
        <taxon>Lachnospirales</taxon>
        <taxon>Lachnospiraceae</taxon>
        <taxon>Lachnotalea</taxon>
    </lineage>
</organism>
<protein>
    <submittedName>
        <fullName evidence="1">Uncharacterized protein</fullName>
    </submittedName>
</protein>
<reference evidence="1 2" key="1">
    <citation type="submission" date="2018-05" db="EMBL/GenBank/DDBJ databases">
        <title>Genomic Encyclopedia of Type Strains, Phase IV (KMG-IV): sequencing the most valuable type-strain genomes for metagenomic binning, comparative biology and taxonomic classification.</title>
        <authorList>
            <person name="Goeker M."/>
        </authorList>
    </citation>
    <scope>NUCLEOTIDE SEQUENCE [LARGE SCALE GENOMIC DNA]</scope>
    <source>
        <strain evidence="1 2">DSM 28816</strain>
    </source>
</reference>